<dbReference type="GO" id="GO:0005886">
    <property type="term" value="C:plasma membrane"/>
    <property type="evidence" value="ECO:0007669"/>
    <property type="project" value="TreeGrafter"/>
</dbReference>
<evidence type="ECO:0000313" key="9">
    <source>
        <dbReference type="EMBL" id="GFM36864.1"/>
    </source>
</evidence>
<dbReference type="CDD" id="cd06225">
    <property type="entry name" value="HAMP"/>
    <property type="match status" value="1"/>
</dbReference>
<evidence type="ECO:0000256" key="2">
    <source>
        <dbReference type="ARBA" id="ARBA00022500"/>
    </source>
</evidence>
<keyword evidence="6" id="KW-0812">Transmembrane</keyword>
<feature type="domain" description="HAMP" evidence="8">
    <location>
        <begin position="337"/>
        <end position="389"/>
    </location>
</feature>
<dbReference type="PANTHER" id="PTHR43531:SF11">
    <property type="entry name" value="METHYL-ACCEPTING CHEMOTAXIS PROTEIN 3"/>
    <property type="match status" value="1"/>
</dbReference>
<dbReference type="SUPFAM" id="SSF58104">
    <property type="entry name" value="Methyl-accepting chemotaxis protein (MCP) signaling domain"/>
    <property type="match status" value="1"/>
</dbReference>
<dbReference type="Gene3D" id="1.10.287.950">
    <property type="entry name" value="Methyl-accepting chemotaxis protein"/>
    <property type="match status" value="1"/>
</dbReference>
<evidence type="ECO:0000256" key="1">
    <source>
        <dbReference type="ARBA" id="ARBA00004370"/>
    </source>
</evidence>
<keyword evidence="4" id="KW-0807">Transducer</keyword>
<dbReference type="InterPro" id="IPR004089">
    <property type="entry name" value="MCPsignal_dom"/>
</dbReference>
<organism evidence="9 10">
    <name type="scientific">Desulfovibrio psychrotolerans</name>
    <dbReference type="NCBI Taxonomy" id="415242"/>
    <lineage>
        <taxon>Bacteria</taxon>
        <taxon>Pseudomonadati</taxon>
        <taxon>Thermodesulfobacteriota</taxon>
        <taxon>Desulfovibrionia</taxon>
        <taxon>Desulfovibrionales</taxon>
        <taxon>Desulfovibrionaceae</taxon>
        <taxon>Desulfovibrio</taxon>
    </lineage>
</organism>
<dbReference type="FunFam" id="1.10.287.950:FF:000001">
    <property type="entry name" value="Methyl-accepting chemotaxis sensory transducer"/>
    <property type="match status" value="1"/>
</dbReference>
<dbReference type="AlphaFoldDB" id="A0A7J0BV25"/>
<dbReference type="InterPro" id="IPR051310">
    <property type="entry name" value="MCP_chemotaxis"/>
</dbReference>
<keyword evidence="6" id="KW-1133">Transmembrane helix</keyword>
<dbReference type="Pfam" id="PF00015">
    <property type="entry name" value="MCPsignal"/>
    <property type="match status" value="1"/>
</dbReference>
<evidence type="ECO:0000256" key="4">
    <source>
        <dbReference type="PROSITE-ProRule" id="PRU00284"/>
    </source>
</evidence>
<accession>A0A7J0BV25</accession>
<dbReference type="Proteomes" id="UP000503820">
    <property type="component" value="Unassembled WGS sequence"/>
</dbReference>
<comment type="subcellular location">
    <subcellularLocation>
        <location evidence="1">Membrane</location>
    </subcellularLocation>
</comment>
<dbReference type="GO" id="GO:0006935">
    <property type="term" value="P:chemotaxis"/>
    <property type="evidence" value="ECO:0007669"/>
    <property type="project" value="UniProtKB-KW"/>
</dbReference>
<feature type="transmembrane region" description="Helical" evidence="6">
    <location>
        <begin position="12"/>
        <end position="33"/>
    </location>
</feature>
<feature type="transmembrane region" description="Helical" evidence="6">
    <location>
        <begin position="312"/>
        <end position="335"/>
    </location>
</feature>
<feature type="compositionally biased region" description="Acidic residues" evidence="5">
    <location>
        <begin position="666"/>
        <end position="675"/>
    </location>
</feature>
<sequence>MLQNLKLGMKIGGGFGVLILIACALGGVAILNMKTVEGESEKLAHEYIPEVAIANSIERNAMLMMYGLRGYGLSENEENLREGREALVVLRKSLADAAELVARYPELTALREGLSVAQAKVDEYDQLITKTVELNTGIEADRLALTAAAGQFMDNAAAFLVSQNDAMKREIASAAPADRLVERLDKITGVNEVINAGNAIRIANFRAQALRDPKIIADVMGQFGTVESTLNAIRVTTRQQVNLDQISSIHNAANSYRSAMQSLASNWSALQEVNRLRTVIGMEVLRVSQSTAQAGMQHTDHVAKQAVESLSAASMVMVTGLAVALLLGIIVAVVLTRAITRPVALGVSFAEGMSRGDFTQTLKIDQKDEIGILAASLNAMVQKLREVVVDVQGAAENVASGSEELSASAETLSQGATEQAASMEEMASSMEEMTSTIKQNASNAQLTEEIATKAAREAEAGGRAVGQTVEAMKNIAGKITIIEEIARQTNLLALNAAIEAARAGEHGKGFAVVAAEVRKLAERSGQAAAEISELSSSSVEVAEKAGEMLAKIVPDIQKNASLVQEIAAASAEQSNGADQIGKAIQQLDSVVQQNASASEEMASTSEELSSQAMQLQQTISFFRVNTGEFGSAPRKTVARTPGPKPLPAGRSASPKKGAAGLALDMDTSDSDFERF</sequence>
<dbReference type="PROSITE" id="PS51257">
    <property type="entry name" value="PROKAR_LIPOPROTEIN"/>
    <property type="match status" value="1"/>
</dbReference>
<feature type="domain" description="Methyl-accepting transducer" evidence="7">
    <location>
        <begin position="394"/>
        <end position="609"/>
    </location>
</feature>
<dbReference type="GO" id="GO:0007165">
    <property type="term" value="P:signal transduction"/>
    <property type="evidence" value="ECO:0007669"/>
    <property type="project" value="UniProtKB-KW"/>
</dbReference>
<dbReference type="InterPro" id="IPR032255">
    <property type="entry name" value="HBM"/>
</dbReference>
<keyword evidence="6" id="KW-0472">Membrane</keyword>
<evidence type="ECO:0000313" key="10">
    <source>
        <dbReference type="Proteomes" id="UP000503820"/>
    </source>
</evidence>
<dbReference type="SMART" id="SM00283">
    <property type="entry name" value="MA"/>
    <property type="match status" value="1"/>
</dbReference>
<dbReference type="PANTHER" id="PTHR43531">
    <property type="entry name" value="PROTEIN ICFG"/>
    <property type="match status" value="1"/>
</dbReference>
<comment type="caution">
    <text evidence="9">The sequence shown here is derived from an EMBL/GenBank/DDBJ whole genome shotgun (WGS) entry which is preliminary data.</text>
</comment>
<keyword evidence="2" id="KW-0145">Chemotaxis</keyword>
<protein>
    <recommendedName>
        <fullName evidence="11">Methyl-accepting chemotaxis protein</fullName>
    </recommendedName>
</protein>
<evidence type="ECO:0000256" key="5">
    <source>
        <dbReference type="SAM" id="MobiDB-lite"/>
    </source>
</evidence>
<comment type="similarity">
    <text evidence="3">Belongs to the methyl-accepting chemotaxis (MCP) protein family.</text>
</comment>
<dbReference type="RefSeq" id="WP_174409514.1">
    <property type="nucleotide sequence ID" value="NZ_BLVP01000007.1"/>
</dbReference>
<proteinExistence type="inferred from homology"/>
<dbReference type="GO" id="GO:0004888">
    <property type="term" value="F:transmembrane signaling receptor activity"/>
    <property type="evidence" value="ECO:0007669"/>
    <property type="project" value="InterPro"/>
</dbReference>
<dbReference type="PROSITE" id="PS50111">
    <property type="entry name" value="CHEMOTAXIS_TRANSDUC_2"/>
    <property type="match status" value="1"/>
</dbReference>
<evidence type="ECO:0000259" key="7">
    <source>
        <dbReference type="PROSITE" id="PS50111"/>
    </source>
</evidence>
<dbReference type="PRINTS" id="PR00260">
    <property type="entry name" value="CHEMTRNSDUCR"/>
</dbReference>
<dbReference type="EMBL" id="BLVP01000007">
    <property type="protein sequence ID" value="GFM36864.1"/>
    <property type="molecule type" value="Genomic_DNA"/>
</dbReference>
<dbReference type="Pfam" id="PF00672">
    <property type="entry name" value="HAMP"/>
    <property type="match status" value="1"/>
</dbReference>
<dbReference type="InterPro" id="IPR004090">
    <property type="entry name" value="Chemotax_Me-accpt_rcpt"/>
</dbReference>
<evidence type="ECO:0000259" key="8">
    <source>
        <dbReference type="PROSITE" id="PS50885"/>
    </source>
</evidence>
<evidence type="ECO:0000256" key="6">
    <source>
        <dbReference type="SAM" id="Phobius"/>
    </source>
</evidence>
<evidence type="ECO:0000256" key="3">
    <source>
        <dbReference type="ARBA" id="ARBA00029447"/>
    </source>
</evidence>
<feature type="region of interest" description="Disordered" evidence="5">
    <location>
        <begin position="631"/>
        <end position="675"/>
    </location>
</feature>
<keyword evidence="10" id="KW-1185">Reference proteome</keyword>
<dbReference type="PROSITE" id="PS50885">
    <property type="entry name" value="HAMP"/>
    <property type="match status" value="1"/>
</dbReference>
<dbReference type="Pfam" id="PF16591">
    <property type="entry name" value="HBM"/>
    <property type="match status" value="1"/>
</dbReference>
<reference evidence="9 10" key="1">
    <citation type="submission" date="2020-05" db="EMBL/GenBank/DDBJ databases">
        <title>Draft genome sequence of Desulfovibrio psychrotolerans JS1T.</title>
        <authorList>
            <person name="Ueno A."/>
            <person name="Tamazawa S."/>
            <person name="Tamamura S."/>
            <person name="Murakami T."/>
            <person name="Kiyama T."/>
            <person name="Inomata H."/>
            <person name="Amano Y."/>
            <person name="Miyakawa K."/>
            <person name="Tamaki H."/>
            <person name="Naganuma T."/>
            <person name="Kaneko K."/>
        </authorList>
    </citation>
    <scope>NUCLEOTIDE SEQUENCE [LARGE SCALE GENOMIC DNA]</scope>
    <source>
        <strain evidence="9 10">JS1</strain>
    </source>
</reference>
<gene>
    <name evidence="9" type="ORF">DSM19430T_15480</name>
</gene>
<dbReference type="SMART" id="SM00304">
    <property type="entry name" value="HAMP"/>
    <property type="match status" value="1"/>
</dbReference>
<dbReference type="InterPro" id="IPR003660">
    <property type="entry name" value="HAMP_dom"/>
</dbReference>
<evidence type="ECO:0008006" key="11">
    <source>
        <dbReference type="Google" id="ProtNLM"/>
    </source>
</evidence>
<name>A0A7J0BV25_9BACT</name>